<protein>
    <submittedName>
        <fullName evidence="1">Uncharacterized protein</fullName>
    </submittedName>
</protein>
<feature type="non-terminal residue" evidence="1">
    <location>
        <position position="1"/>
    </location>
</feature>
<sequence length="111" mass="12419">LVSEKPLIVVVIDQRTGQLNEALRHIGGEVKVVEFKTFRREGLSDDVNAFVFEPVFKSIIYTGNGTNGKERGTDKFESRLADNKAKINAVPSTKPKTIKAFLKKLKKDSEK</sequence>
<dbReference type="EMBL" id="BARW01028681">
    <property type="protein sequence ID" value="GAJ15121.1"/>
    <property type="molecule type" value="Genomic_DNA"/>
</dbReference>
<gene>
    <name evidence="1" type="ORF">S12H4_46257</name>
</gene>
<organism evidence="1">
    <name type="scientific">marine sediment metagenome</name>
    <dbReference type="NCBI Taxonomy" id="412755"/>
    <lineage>
        <taxon>unclassified sequences</taxon>
        <taxon>metagenomes</taxon>
        <taxon>ecological metagenomes</taxon>
    </lineage>
</organism>
<reference evidence="1" key="1">
    <citation type="journal article" date="2014" name="Front. Microbiol.">
        <title>High frequency of phylogenetically diverse reductive dehalogenase-homologous genes in deep subseafloor sedimentary metagenomes.</title>
        <authorList>
            <person name="Kawai M."/>
            <person name="Futagami T."/>
            <person name="Toyoda A."/>
            <person name="Takaki Y."/>
            <person name="Nishi S."/>
            <person name="Hori S."/>
            <person name="Arai W."/>
            <person name="Tsubouchi T."/>
            <person name="Morono Y."/>
            <person name="Uchiyama I."/>
            <person name="Ito T."/>
            <person name="Fujiyama A."/>
            <person name="Inagaki F."/>
            <person name="Takami H."/>
        </authorList>
    </citation>
    <scope>NUCLEOTIDE SEQUENCE</scope>
    <source>
        <strain evidence="1">Expedition CK06-06</strain>
    </source>
</reference>
<dbReference type="AlphaFoldDB" id="X1VIV5"/>
<comment type="caution">
    <text evidence="1">The sequence shown here is derived from an EMBL/GenBank/DDBJ whole genome shotgun (WGS) entry which is preliminary data.</text>
</comment>
<proteinExistence type="predicted"/>
<evidence type="ECO:0000313" key="1">
    <source>
        <dbReference type="EMBL" id="GAJ15121.1"/>
    </source>
</evidence>
<name>X1VIV5_9ZZZZ</name>
<accession>X1VIV5</accession>